<dbReference type="OrthoDB" id="2158884at2759"/>
<protein>
    <recommendedName>
        <fullName evidence="10">Protein kinase domain-containing protein</fullName>
    </recommendedName>
</protein>
<name>A0A0G4IZ85_PLABS</name>
<feature type="compositionally biased region" description="Polar residues" evidence="9">
    <location>
        <begin position="393"/>
        <end position="411"/>
    </location>
</feature>
<reference evidence="11 13" key="1">
    <citation type="submission" date="2015-02" db="EMBL/GenBank/DDBJ databases">
        <authorList>
            <person name="Chooi Y.-H."/>
        </authorList>
    </citation>
    <scope>NUCLEOTIDE SEQUENCE [LARGE SCALE GENOMIC DNA]</scope>
    <source>
        <strain evidence="11">E3</strain>
    </source>
</reference>
<evidence type="ECO:0000256" key="7">
    <source>
        <dbReference type="ARBA" id="ARBA00022840"/>
    </source>
</evidence>
<feature type="region of interest" description="Disordered" evidence="9">
    <location>
        <begin position="519"/>
        <end position="560"/>
    </location>
</feature>
<dbReference type="EMBL" id="CDSF01000101">
    <property type="protein sequence ID" value="CEP00371.1"/>
    <property type="molecule type" value="Genomic_DNA"/>
</dbReference>
<dbReference type="InterPro" id="IPR011009">
    <property type="entry name" value="Kinase-like_dom_sf"/>
</dbReference>
<keyword evidence="2" id="KW-0723">Serine/threonine-protein kinase</keyword>
<evidence type="ECO:0000313" key="14">
    <source>
        <dbReference type="Proteomes" id="UP000290189"/>
    </source>
</evidence>
<evidence type="ECO:0000256" key="6">
    <source>
        <dbReference type="ARBA" id="ARBA00022777"/>
    </source>
</evidence>
<dbReference type="InterPro" id="IPR008271">
    <property type="entry name" value="Ser/Thr_kinase_AS"/>
</dbReference>
<accession>A0A0G4IZ85</accession>
<evidence type="ECO:0000256" key="8">
    <source>
        <dbReference type="PROSITE-ProRule" id="PRU10141"/>
    </source>
</evidence>
<dbReference type="PROSITE" id="PS00107">
    <property type="entry name" value="PROTEIN_KINASE_ATP"/>
    <property type="match status" value="1"/>
</dbReference>
<feature type="binding site" evidence="8">
    <location>
        <position position="34"/>
    </location>
    <ligand>
        <name>ATP</name>
        <dbReference type="ChEBI" id="CHEBI:30616"/>
    </ligand>
</feature>
<sequence length="629" mass="67884">MDRRYNILEVLGDGTFGQVMRAINKTTGETVAIKQMKRKFYTWDECLKLREVRSLKKLSHVNIVKLKEVIREKNQLFFIFEYLERNVYQLIKDREARLDEARIRNIIGQCLHGLAYMHKSGFFHRDIKPENLLVSGDLVKLADFGLAREIRSRPPYTEYVSTRWYRAPEVILRSPNYNAPIDIWAVGTIMAELFTLRPLFPGETETDQIFRICSVKGPPTLADWPEGVALANAMKLAFPPFNPTPLQTLIPQASLHAVHLMTLLLQYDPLKRPTAADALQHPFFQSGMPIMRSLALDNASSVTSDVYRSSSAAAAPISRLDNALQQAQPIPSAATHGVRFDVGNGSRRNSIDSIGHRSNSSGDITEFVKPRRPSDPGLVATGLSSRRSSSESGILQTSRRGSRDSQTSTTVDALASAAAAMGFTGGNLSRRSSIGSEHSQTRRLSNVDAALAVAAANAAAAAGRRGSGAHGTPLSFVIAPDRRGSGSGRALLNARAVAAAAASGPASQAQITSMPLSRIANHTPRPAPATSAPLSVGKDGPGLDGSVASGRPHPVMGRPRGAPVQLEYSSYAKEAQQQQGPDRPKVDIDLGFLQRAAAVSGAAAERSGPIAGRRAVEANGPTGVSRHRF</sequence>
<dbReference type="Gene3D" id="1.10.510.10">
    <property type="entry name" value="Transferase(Phosphotransferase) domain 1"/>
    <property type="match status" value="1"/>
</dbReference>
<organism evidence="11 13">
    <name type="scientific">Plasmodiophora brassicae</name>
    <name type="common">Clubroot disease agent</name>
    <dbReference type="NCBI Taxonomy" id="37360"/>
    <lineage>
        <taxon>Eukaryota</taxon>
        <taxon>Sar</taxon>
        <taxon>Rhizaria</taxon>
        <taxon>Endomyxa</taxon>
        <taxon>Phytomyxea</taxon>
        <taxon>Plasmodiophorida</taxon>
        <taxon>Plasmodiophoridae</taxon>
        <taxon>Plasmodiophora</taxon>
    </lineage>
</organism>
<dbReference type="STRING" id="37360.A0A0G4IZ85"/>
<dbReference type="Pfam" id="PF00069">
    <property type="entry name" value="Pkinase"/>
    <property type="match status" value="1"/>
</dbReference>
<gene>
    <name evidence="11" type="ORF">PBRA_001425</name>
    <name evidence="12" type="ORF">PLBR_LOCUS1333</name>
</gene>
<keyword evidence="13" id="KW-1185">Reference proteome</keyword>
<keyword evidence="12" id="KW-0496">Mitochondrion</keyword>
<keyword evidence="4" id="KW-0808">Transferase</keyword>
<keyword evidence="7 8" id="KW-0067">ATP-binding</keyword>
<dbReference type="EMBL" id="OVEO01000002">
    <property type="protein sequence ID" value="SPQ94118.1"/>
    <property type="molecule type" value="Genomic_DNA"/>
</dbReference>
<dbReference type="Gene3D" id="3.30.200.20">
    <property type="entry name" value="Phosphorylase Kinase, domain 1"/>
    <property type="match status" value="1"/>
</dbReference>
<dbReference type="AlphaFoldDB" id="A0A0G4IZ85"/>
<evidence type="ECO:0000256" key="3">
    <source>
        <dbReference type="ARBA" id="ARBA00022553"/>
    </source>
</evidence>
<keyword evidence="6" id="KW-0418">Kinase</keyword>
<evidence type="ECO:0000259" key="10">
    <source>
        <dbReference type="PROSITE" id="PS50011"/>
    </source>
</evidence>
<dbReference type="PROSITE" id="PS50011">
    <property type="entry name" value="PROTEIN_KINASE_DOM"/>
    <property type="match status" value="1"/>
</dbReference>
<dbReference type="InterPro" id="IPR050117">
    <property type="entry name" value="MAPK"/>
</dbReference>
<dbReference type="SMART" id="SM00220">
    <property type="entry name" value="S_TKc"/>
    <property type="match status" value="1"/>
</dbReference>
<dbReference type="GO" id="GO:0004674">
    <property type="term" value="F:protein serine/threonine kinase activity"/>
    <property type="evidence" value="ECO:0007669"/>
    <property type="project" value="UniProtKB-KW"/>
</dbReference>
<proteinExistence type="inferred from homology"/>
<evidence type="ECO:0000256" key="2">
    <source>
        <dbReference type="ARBA" id="ARBA00022527"/>
    </source>
</evidence>
<geneLocation type="mitochondrion" evidence="12"/>
<dbReference type="Proteomes" id="UP000290189">
    <property type="component" value="Unassembled WGS sequence"/>
</dbReference>
<reference evidence="12 14" key="2">
    <citation type="submission" date="2018-03" db="EMBL/GenBank/DDBJ databases">
        <authorList>
            <person name="Fogelqvist J."/>
        </authorList>
    </citation>
    <scope>NUCLEOTIDE SEQUENCE [LARGE SCALE GENOMIC DNA]</scope>
</reference>
<evidence type="ECO:0000256" key="5">
    <source>
        <dbReference type="ARBA" id="ARBA00022741"/>
    </source>
</evidence>
<feature type="domain" description="Protein kinase" evidence="10">
    <location>
        <begin position="5"/>
        <end position="284"/>
    </location>
</feature>
<comment type="similarity">
    <text evidence="1">Belongs to the protein kinase superfamily. CMGC Ser/Thr protein kinase family. CDC2/CDKX subfamily.</text>
</comment>
<dbReference type="Proteomes" id="UP000039324">
    <property type="component" value="Unassembled WGS sequence"/>
</dbReference>
<evidence type="ECO:0000313" key="13">
    <source>
        <dbReference type="Proteomes" id="UP000039324"/>
    </source>
</evidence>
<evidence type="ECO:0000313" key="12">
    <source>
        <dbReference type="EMBL" id="SPQ94118.1"/>
    </source>
</evidence>
<evidence type="ECO:0000313" key="11">
    <source>
        <dbReference type="EMBL" id="CEP00371.1"/>
    </source>
</evidence>
<dbReference type="FunFam" id="3.30.200.20:FF:000335">
    <property type="entry name" value="Serine/threonine-protein kinase MHK"/>
    <property type="match status" value="1"/>
</dbReference>
<dbReference type="CDD" id="cd07830">
    <property type="entry name" value="STKc_MAK_like"/>
    <property type="match status" value="1"/>
</dbReference>
<dbReference type="PROSITE" id="PS00108">
    <property type="entry name" value="PROTEIN_KINASE_ST"/>
    <property type="match status" value="1"/>
</dbReference>
<feature type="compositionally biased region" description="Polar residues" evidence="9">
    <location>
        <begin position="346"/>
        <end position="363"/>
    </location>
</feature>
<feature type="region of interest" description="Disordered" evidence="9">
    <location>
        <begin position="603"/>
        <end position="629"/>
    </location>
</feature>
<dbReference type="SUPFAM" id="SSF56112">
    <property type="entry name" value="Protein kinase-like (PK-like)"/>
    <property type="match status" value="1"/>
</dbReference>
<evidence type="ECO:0000256" key="1">
    <source>
        <dbReference type="ARBA" id="ARBA00006485"/>
    </source>
</evidence>
<keyword evidence="3" id="KW-0597">Phosphoprotein</keyword>
<dbReference type="InterPro" id="IPR000719">
    <property type="entry name" value="Prot_kinase_dom"/>
</dbReference>
<feature type="region of interest" description="Disordered" evidence="9">
    <location>
        <begin position="330"/>
        <end position="411"/>
    </location>
</feature>
<keyword evidence="5 8" id="KW-0547">Nucleotide-binding</keyword>
<dbReference type="OMA" id="EPWLIME"/>
<dbReference type="FunFam" id="1.10.510.10:FF:000104">
    <property type="entry name" value="serine/threonine-protein kinase MAK isoform X1"/>
    <property type="match status" value="1"/>
</dbReference>
<dbReference type="GO" id="GO:0005524">
    <property type="term" value="F:ATP binding"/>
    <property type="evidence" value="ECO:0007669"/>
    <property type="project" value="UniProtKB-UniRule"/>
</dbReference>
<evidence type="ECO:0000256" key="9">
    <source>
        <dbReference type="SAM" id="MobiDB-lite"/>
    </source>
</evidence>
<evidence type="ECO:0000256" key="4">
    <source>
        <dbReference type="ARBA" id="ARBA00022679"/>
    </source>
</evidence>
<dbReference type="InterPro" id="IPR017441">
    <property type="entry name" value="Protein_kinase_ATP_BS"/>
</dbReference>
<dbReference type="PANTHER" id="PTHR24055">
    <property type="entry name" value="MITOGEN-ACTIVATED PROTEIN KINASE"/>
    <property type="match status" value="1"/>
</dbReference>